<evidence type="ECO:0000313" key="2">
    <source>
        <dbReference type="EMBL" id="MFC5063982.1"/>
    </source>
</evidence>
<dbReference type="RefSeq" id="WP_378037324.1">
    <property type="nucleotide sequence ID" value="NZ_JBHSIV010000018.1"/>
</dbReference>
<keyword evidence="3" id="KW-1185">Reference proteome</keyword>
<dbReference type="Pfam" id="PF14258">
    <property type="entry name" value="DUF4350"/>
    <property type="match status" value="1"/>
</dbReference>
<sequence>MSTVVGPSWSRRVRRARGPLVIAGLLLLAAVVLTVLGARADAGLLQPDAPDPQGSGALVAVLREQGVRVDVVTRPEDVLAAGRDTTVLVAFPARLGTAGRIAVAHAGSDVVLVAPDGPTLEGLVPGVRATEAPPDLLTTGVVPGPGCALPAALAAGPVDLDGTVYEVTPPALGCYGTPAPLAVSGRTVVVGDPGPFTNAALDRGGNAALSMGLLGAHPRVLWYLPAPSADGEESVADLVPPGWRWGTVQLLVAGLLVVLWRGRRLGAPVAERLPVRVPAAETTRGRAALYRRLGARGRAAEVLRADARRRLAARLGVAVDETVLTTAVARASSRADAADLLYGPDPTDDASLVALARDLDDLTTGVL</sequence>
<organism evidence="2 3">
    <name type="scientific">Actinomycetospora atypica</name>
    <dbReference type="NCBI Taxonomy" id="1290095"/>
    <lineage>
        <taxon>Bacteria</taxon>
        <taxon>Bacillati</taxon>
        <taxon>Actinomycetota</taxon>
        <taxon>Actinomycetes</taxon>
        <taxon>Pseudonocardiales</taxon>
        <taxon>Pseudonocardiaceae</taxon>
        <taxon>Actinomycetospora</taxon>
    </lineage>
</organism>
<dbReference type="EMBL" id="JBHSIV010000018">
    <property type="protein sequence ID" value="MFC5063982.1"/>
    <property type="molecule type" value="Genomic_DNA"/>
</dbReference>
<accession>A0ABV9YQC5</accession>
<evidence type="ECO:0000259" key="1">
    <source>
        <dbReference type="Pfam" id="PF14258"/>
    </source>
</evidence>
<reference evidence="3" key="1">
    <citation type="journal article" date="2019" name="Int. J. Syst. Evol. Microbiol.">
        <title>The Global Catalogue of Microorganisms (GCM) 10K type strain sequencing project: providing services to taxonomists for standard genome sequencing and annotation.</title>
        <authorList>
            <consortium name="The Broad Institute Genomics Platform"/>
            <consortium name="The Broad Institute Genome Sequencing Center for Infectious Disease"/>
            <person name="Wu L."/>
            <person name="Ma J."/>
        </authorList>
    </citation>
    <scope>NUCLEOTIDE SEQUENCE [LARGE SCALE GENOMIC DNA]</scope>
    <source>
        <strain evidence="3">CGMCC 4.7093</strain>
    </source>
</reference>
<dbReference type="Proteomes" id="UP001595947">
    <property type="component" value="Unassembled WGS sequence"/>
</dbReference>
<protein>
    <submittedName>
        <fullName evidence="2">DUF4350 domain-containing protein</fullName>
    </submittedName>
</protein>
<comment type="caution">
    <text evidence="2">The sequence shown here is derived from an EMBL/GenBank/DDBJ whole genome shotgun (WGS) entry which is preliminary data.</text>
</comment>
<gene>
    <name evidence="2" type="ORF">ACFPBZ_17310</name>
</gene>
<evidence type="ECO:0000313" key="3">
    <source>
        <dbReference type="Proteomes" id="UP001595947"/>
    </source>
</evidence>
<name>A0ABV9YQC5_9PSEU</name>
<feature type="domain" description="DUF4350" evidence="1">
    <location>
        <begin position="47"/>
        <end position="214"/>
    </location>
</feature>
<proteinExistence type="predicted"/>
<dbReference type="InterPro" id="IPR025646">
    <property type="entry name" value="DUF4350"/>
</dbReference>